<dbReference type="AlphaFoldDB" id="A0A833SPR1"/>
<comment type="caution">
    <text evidence="1">The sequence shown here is derived from an EMBL/GenBank/DDBJ whole genome shotgun (WGS) entry which is preliminary data.</text>
</comment>
<gene>
    <name evidence="1" type="ORF">GN244_ATG10157</name>
</gene>
<keyword evidence="2" id="KW-1185">Reference proteome</keyword>
<reference evidence="1" key="1">
    <citation type="submission" date="2020-04" db="EMBL/GenBank/DDBJ databases">
        <title>Hybrid Assembly of Korean Phytophthora infestans isolates.</title>
        <authorList>
            <person name="Prokchorchik M."/>
            <person name="Lee Y."/>
            <person name="Seo J."/>
            <person name="Cho J.-H."/>
            <person name="Park Y.-E."/>
            <person name="Jang D.-C."/>
            <person name="Im J.-S."/>
            <person name="Choi J.-G."/>
            <person name="Park H.-J."/>
            <person name="Lee G.-B."/>
            <person name="Lee Y.-G."/>
            <person name="Hong S.-Y."/>
            <person name="Cho K."/>
            <person name="Sohn K.H."/>
        </authorList>
    </citation>
    <scope>NUCLEOTIDE SEQUENCE</scope>
    <source>
        <strain evidence="1">KR_1_A1</strain>
    </source>
</reference>
<evidence type="ECO:0000313" key="2">
    <source>
        <dbReference type="Proteomes" id="UP000602510"/>
    </source>
</evidence>
<evidence type="ECO:0000313" key="1">
    <source>
        <dbReference type="EMBL" id="KAF4037712.1"/>
    </source>
</evidence>
<proteinExistence type="predicted"/>
<sequence length="124" mass="13947">MNRSSMPKRKDLMISVATPSFSVPTAHERASLGFWTRRYNRGTFYKGKPVDWNTSVASATRLTLMGCILRKPGLTGRSTRKMCVLLSVDNCDHGFNRRLDALRDLVDASGCWIISIVSAINYNF</sequence>
<dbReference type="EMBL" id="WSZM01000234">
    <property type="protein sequence ID" value="KAF4037712.1"/>
    <property type="molecule type" value="Genomic_DNA"/>
</dbReference>
<accession>A0A833SPR1</accession>
<protein>
    <submittedName>
        <fullName evidence="1">Uncharacterized protein</fullName>
    </submittedName>
</protein>
<name>A0A833SPR1_PHYIN</name>
<dbReference type="Proteomes" id="UP000602510">
    <property type="component" value="Unassembled WGS sequence"/>
</dbReference>
<organism evidence="1 2">
    <name type="scientific">Phytophthora infestans</name>
    <name type="common">Potato late blight agent</name>
    <name type="synonym">Botrytis infestans</name>
    <dbReference type="NCBI Taxonomy" id="4787"/>
    <lineage>
        <taxon>Eukaryota</taxon>
        <taxon>Sar</taxon>
        <taxon>Stramenopiles</taxon>
        <taxon>Oomycota</taxon>
        <taxon>Peronosporomycetes</taxon>
        <taxon>Peronosporales</taxon>
        <taxon>Peronosporaceae</taxon>
        <taxon>Phytophthora</taxon>
    </lineage>
</organism>